<sequence length="392" mass="47328">MKSIYDEYAPRNEHEICELFEDLLFMRTDEIMPGELGKEDLKEKEKFTLSDKEKEKLSKSGIINRIFRRWFQINWGWENVSEYFEGETPRQEMAHIYPGINRGKDYFSVNLEKIDNQWKIKPHYYPENFLKQNGGLFQYALKNLREQKDNKVIIEPFFDLEFKEFISWLDFGDDAIKKELKEKDNFGNDYYKYWDLFLRMTSGNIVLNLGIRRLNEDEFSDLCFDIKNCIINFFSSQLEGHKDYLYLDDLHKFLWNTVSRFDNKMISYEEITELTGSDKNISKFKKNENLKRSIELYHNLGVLMDRYIFFPIERYFNGIEQVWTSKEAFLDDLSATMMILKGELKQKDLYLNKNDPEYNNYLDALSPYDLRYLWFVPCTAFRLTGDTFKYFH</sequence>
<proteinExistence type="predicted"/>
<organism evidence="1 2">
    <name type="scientific">Candidatus Staskawiczbacteria bacterium RIFOXYD1_FULL_32_13</name>
    <dbReference type="NCBI Taxonomy" id="1802234"/>
    <lineage>
        <taxon>Bacteria</taxon>
        <taxon>Candidatus Staskawicziibacteriota</taxon>
    </lineage>
</organism>
<dbReference type="Proteomes" id="UP000178935">
    <property type="component" value="Unassembled WGS sequence"/>
</dbReference>
<evidence type="ECO:0000313" key="2">
    <source>
        <dbReference type="Proteomes" id="UP000178935"/>
    </source>
</evidence>
<gene>
    <name evidence="1" type="ORF">A2561_03120</name>
</gene>
<evidence type="ECO:0000313" key="1">
    <source>
        <dbReference type="EMBL" id="OGZ87663.1"/>
    </source>
</evidence>
<protein>
    <submittedName>
        <fullName evidence="1">Uncharacterized protein</fullName>
    </submittedName>
</protein>
<name>A0A1G2JL25_9BACT</name>
<dbReference type="AlphaFoldDB" id="A0A1G2JL25"/>
<accession>A0A1G2JL25</accession>
<dbReference type="EMBL" id="MHPU01000039">
    <property type="protein sequence ID" value="OGZ87663.1"/>
    <property type="molecule type" value="Genomic_DNA"/>
</dbReference>
<reference evidence="1 2" key="1">
    <citation type="journal article" date="2016" name="Nat. Commun.">
        <title>Thousands of microbial genomes shed light on interconnected biogeochemical processes in an aquifer system.</title>
        <authorList>
            <person name="Anantharaman K."/>
            <person name="Brown C.T."/>
            <person name="Hug L.A."/>
            <person name="Sharon I."/>
            <person name="Castelle C.J."/>
            <person name="Probst A.J."/>
            <person name="Thomas B.C."/>
            <person name="Singh A."/>
            <person name="Wilkins M.J."/>
            <person name="Karaoz U."/>
            <person name="Brodie E.L."/>
            <person name="Williams K.H."/>
            <person name="Hubbard S.S."/>
            <person name="Banfield J.F."/>
        </authorList>
    </citation>
    <scope>NUCLEOTIDE SEQUENCE [LARGE SCALE GENOMIC DNA]</scope>
</reference>
<comment type="caution">
    <text evidence="1">The sequence shown here is derived from an EMBL/GenBank/DDBJ whole genome shotgun (WGS) entry which is preliminary data.</text>
</comment>